<proteinExistence type="predicted"/>
<accession>A0A448N1Z8</accession>
<dbReference type="Proteomes" id="UP000273044">
    <property type="component" value="Chromosome"/>
</dbReference>
<dbReference type="Pfam" id="PF13707">
    <property type="entry name" value="RloB"/>
    <property type="match status" value="1"/>
</dbReference>
<keyword evidence="3" id="KW-1185">Reference proteome</keyword>
<dbReference type="InterPro" id="IPR025591">
    <property type="entry name" value="RloB"/>
</dbReference>
<feature type="region of interest" description="Disordered" evidence="1">
    <location>
        <begin position="66"/>
        <end position="109"/>
    </location>
</feature>
<dbReference type="GeneID" id="300401486"/>
<evidence type="ECO:0008006" key="4">
    <source>
        <dbReference type="Google" id="ProtNLM"/>
    </source>
</evidence>
<evidence type="ECO:0000256" key="1">
    <source>
        <dbReference type="SAM" id="MobiDB-lite"/>
    </source>
</evidence>
<reference evidence="2 3" key="1">
    <citation type="submission" date="2018-12" db="EMBL/GenBank/DDBJ databases">
        <authorList>
            <consortium name="Pathogen Informatics"/>
        </authorList>
    </citation>
    <scope>NUCLEOTIDE SEQUENCE [LARGE SCALE GENOMIC DNA]</scope>
    <source>
        <strain evidence="2 3">NCTC12967</strain>
    </source>
</reference>
<evidence type="ECO:0000313" key="3">
    <source>
        <dbReference type="Proteomes" id="UP000273044"/>
    </source>
</evidence>
<gene>
    <name evidence="2" type="ORF">NCTC12967_02730</name>
</gene>
<dbReference type="AlphaFoldDB" id="A0A448N1Z8"/>
<sequence>MSRRQERRPARSLNRRTGTRRESRRLLVVTEGKRQENFSAAVSNPCFEVWLLWHFEDWTREGSSSEIQHAARRHGLGKSIPPAFPYTKHPEAKRRASRTPVDVNEIGRNSSSALPSLLESILRNSPGGAYSQPS</sequence>
<dbReference type="EMBL" id="LR134406">
    <property type="protein sequence ID" value="VEH71410.1"/>
    <property type="molecule type" value="Genomic_DNA"/>
</dbReference>
<evidence type="ECO:0000313" key="2">
    <source>
        <dbReference type="EMBL" id="VEH71410.1"/>
    </source>
</evidence>
<dbReference type="RefSeq" id="WP_082793833.1">
    <property type="nucleotide sequence ID" value="NZ_CAUVFS010000007.1"/>
</dbReference>
<protein>
    <recommendedName>
        <fullName evidence="4">RloB domain-containing protein</fullName>
    </recommendedName>
</protein>
<name>A0A448N1Z8_9ACTN</name>
<feature type="region of interest" description="Disordered" evidence="1">
    <location>
        <begin position="1"/>
        <end position="24"/>
    </location>
</feature>
<organism evidence="2 3">
    <name type="scientific">Arachnia propionica</name>
    <dbReference type="NCBI Taxonomy" id="1750"/>
    <lineage>
        <taxon>Bacteria</taxon>
        <taxon>Bacillati</taxon>
        <taxon>Actinomycetota</taxon>
        <taxon>Actinomycetes</taxon>
        <taxon>Propionibacteriales</taxon>
        <taxon>Propionibacteriaceae</taxon>
        <taxon>Arachnia</taxon>
    </lineage>
</organism>